<accession>A0A2A2IIP8</accession>
<dbReference type="RefSeq" id="WP_095653629.1">
    <property type="nucleotide sequence ID" value="NZ_NPOA01000001.1"/>
</dbReference>
<dbReference type="PANTHER" id="PTHR47381">
    <property type="entry name" value="ALPHA/BETA-HYDROLASES SUPERFAMILY PROTEIN"/>
    <property type="match status" value="1"/>
</dbReference>
<sequence length="647" mass="73623">MYIRDYLVKIAEDITERPLPSFSSESEYFLWKKNKQIQFQQMLGIDTYLNEQRSPLNVTITGTLKSDTHRIEKLYYESLPGLYVTANLYIPNDLKHPAPAIVYLCGHSPTQKVKYQDHPRKFAQLGFVTLIIDTIQFGEVQGMHHGTYAHGQFQWTSKGYTPSATEVWNAIRGIDLLTERQEVDQNRIGITGHSGGGAISWWTACCDDRIKAAAASSGTGTIASQVRERTIDTHCDCIFPNNPYGWSLIESYALMAPRPMLIISPDRDRNYTIESVRLVYERLKALYSNLGFKENIQLFDFHAHHSYSPDSRKAAFSWFLKHLKGEENSENKVNDIDGKQESEKELLVYQGKTPPNDESTTVQEWLIESKELPLIQSSQELKATKKNLIKKLMTESFAAFAKHNIPLAVETKQKYFSNEETWHHKFSFVSEYNWKIPGELWGSSMKASNSPTAIYLKSTANTDGFKFHKIPIIHDLPSEWQRAMIEVRGTGESAWGTEMNWNVRRSLALTGRTIASLRVWDVLRGIQAIRSRPEVNPDKIIIAAEKDMTVPALYAALLDSRIYAVILKDPPASQDISSNANGSDNVIEIINSLRHTDLPQLAGLIWPTKLIFLGNRPKNYRLSEDIHKKLGEPGGVWRMQELSDLNI</sequence>
<dbReference type="SUPFAM" id="SSF53474">
    <property type="entry name" value="alpha/beta-Hydrolases"/>
    <property type="match status" value="2"/>
</dbReference>
<comment type="caution">
    <text evidence="2">The sequence shown here is derived from an EMBL/GenBank/DDBJ whole genome shotgun (WGS) entry which is preliminary data.</text>
</comment>
<evidence type="ECO:0000313" key="3">
    <source>
        <dbReference type="Proteomes" id="UP000218887"/>
    </source>
</evidence>
<feature type="domain" description="Acetyl xylan esterase" evidence="1">
    <location>
        <begin position="65"/>
        <end position="215"/>
    </location>
</feature>
<evidence type="ECO:0000313" key="2">
    <source>
        <dbReference type="EMBL" id="PAV31258.1"/>
    </source>
</evidence>
<keyword evidence="3" id="KW-1185">Reference proteome</keyword>
<dbReference type="OrthoDB" id="8183145at2"/>
<proteinExistence type="predicted"/>
<reference evidence="2 3" key="1">
    <citation type="submission" date="2017-08" db="EMBL/GenBank/DDBJ databases">
        <title>Virgibacillus indicus sp. nov. and Virgibacillus profoundi sp. nov, two moderately halophilic bacteria isolated from marine sediment by using the Microfluidic Streak Plate.</title>
        <authorList>
            <person name="Xu B."/>
            <person name="Hu B."/>
            <person name="Wang J."/>
            <person name="Zhu Y."/>
            <person name="Huang L."/>
            <person name="Du W."/>
            <person name="Huang Y."/>
        </authorList>
    </citation>
    <scope>NUCLEOTIDE SEQUENCE [LARGE SCALE GENOMIC DNA]</scope>
    <source>
        <strain evidence="2 3">IO3-P3-H5</strain>
    </source>
</reference>
<protein>
    <recommendedName>
        <fullName evidence="1">Acetyl xylan esterase domain-containing protein</fullName>
    </recommendedName>
</protein>
<organism evidence="2 3">
    <name type="scientific">Virgibacillus profundi</name>
    <dbReference type="NCBI Taxonomy" id="2024555"/>
    <lineage>
        <taxon>Bacteria</taxon>
        <taxon>Bacillati</taxon>
        <taxon>Bacillota</taxon>
        <taxon>Bacilli</taxon>
        <taxon>Bacillales</taxon>
        <taxon>Bacillaceae</taxon>
        <taxon>Virgibacillus</taxon>
    </lineage>
</organism>
<dbReference type="Proteomes" id="UP000218887">
    <property type="component" value="Unassembled WGS sequence"/>
</dbReference>
<evidence type="ECO:0000259" key="1">
    <source>
        <dbReference type="Pfam" id="PF05448"/>
    </source>
</evidence>
<dbReference type="AlphaFoldDB" id="A0A2A2IIP8"/>
<dbReference type="InterPro" id="IPR029058">
    <property type="entry name" value="AB_hydrolase_fold"/>
</dbReference>
<dbReference type="PANTHER" id="PTHR47381:SF3">
    <property type="entry name" value="ALPHA_BETA-HYDROLASES SUPERFAMILY PROTEIN"/>
    <property type="match status" value="1"/>
</dbReference>
<dbReference type="Gene3D" id="3.40.50.1820">
    <property type="entry name" value="alpha/beta hydrolase"/>
    <property type="match status" value="2"/>
</dbReference>
<dbReference type="Pfam" id="PF05448">
    <property type="entry name" value="AXE1"/>
    <property type="match status" value="1"/>
</dbReference>
<gene>
    <name evidence="2" type="ORF">CIL05_00980</name>
</gene>
<dbReference type="InterPro" id="IPR008391">
    <property type="entry name" value="AXE1_dom"/>
</dbReference>
<name>A0A2A2IIP8_9BACI</name>
<dbReference type="EMBL" id="NPOA01000001">
    <property type="protein sequence ID" value="PAV31258.1"/>
    <property type="molecule type" value="Genomic_DNA"/>
</dbReference>